<sequence length="266" mass="30383">MLSDRPLKYKLTTSELVTKLIQPLLFVFLLTNNSDAFSYCTTGKLQLGGRLTAPYHTEKGEGLVDQHIKLIFAGLNCQVHLLTIPSERSLRNSNRGLLDGDFIQLSDLDLTIYSNLIQINPSYFSFFMAYVSLQNITYADKDLSGYRIGAMIGMPLSAQSLNDVKVVRTKSYDQLITLLQRRRIDIAVLPIAVAYYYQKQTCLTQLHIEVRPELKVKLHIYLHKKHQALVEPLSKEINGFKNSKKYQKLMRHFLKKGLNISAPKCD</sequence>
<protein>
    <submittedName>
        <fullName evidence="1">Transporter substrate-binding domain-containing protein</fullName>
    </submittedName>
</protein>
<dbReference type="SUPFAM" id="SSF53850">
    <property type="entry name" value="Periplasmic binding protein-like II"/>
    <property type="match status" value="1"/>
</dbReference>
<proteinExistence type="predicted"/>
<evidence type="ECO:0000313" key="1">
    <source>
        <dbReference type="EMBL" id="MDE1465290.1"/>
    </source>
</evidence>
<accession>A0ABT5UFX5</accession>
<dbReference type="Proteomes" id="UP001528823">
    <property type="component" value="Unassembled WGS sequence"/>
</dbReference>
<gene>
    <name evidence="1" type="ORF">ORQ98_25320</name>
</gene>
<dbReference type="Gene3D" id="3.40.190.10">
    <property type="entry name" value="Periplasmic binding protein-like II"/>
    <property type="match status" value="2"/>
</dbReference>
<dbReference type="RefSeq" id="WP_274691599.1">
    <property type="nucleotide sequence ID" value="NZ_JAPMOU010000058.1"/>
</dbReference>
<evidence type="ECO:0000313" key="2">
    <source>
        <dbReference type="Proteomes" id="UP001528823"/>
    </source>
</evidence>
<organism evidence="1 2">
    <name type="scientific">Spartinivicinus poritis</name>
    <dbReference type="NCBI Taxonomy" id="2994640"/>
    <lineage>
        <taxon>Bacteria</taxon>
        <taxon>Pseudomonadati</taxon>
        <taxon>Pseudomonadota</taxon>
        <taxon>Gammaproteobacteria</taxon>
        <taxon>Oceanospirillales</taxon>
        <taxon>Zooshikellaceae</taxon>
        <taxon>Spartinivicinus</taxon>
    </lineage>
</organism>
<dbReference type="EMBL" id="JAPMOU010000058">
    <property type="protein sequence ID" value="MDE1465290.1"/>
    <property type="molecule type" value="Genomic_DNA"/>
</dbReference>
<keyword evidence="2" id="KW-1185">Reference proteome</keyword>
<name>A0ABT5UFX5_9GAMM</name>
<reference evidence="1 2" key="1">
    <citation type="submission" date="2022-11" db="EMBL/GenBank/DDBJ databases">
        <title>Spartinivicinus poritis sp. nov., isolated from scleractinian coral Porites lutea.</title>
        <authorList>
            <person name="Zhang G."/>
            <person name="Cai L."/>
            <person name="Wei Q."/>
        </authorList>
    </citation>
    <scope>NUCLEOTIDE SEQUENCE [LARGE SCALE GENOMIC DNA]</scope>
    <source>
        <strain evidence="1 2">A2-2</strain>
    </source>
</reference>
<comment type="caution">
    <text evidence="1">The sequence shown here is derived from an EMBL/GenBank/DDBJ whole genome shotgun (WGS) entry which is preliminary data.</text>
</comment>